<dbReference type="InterPro" id="IPR041373">
    <property type="entry name" value="RT_RNaseH"/>
</dbReference>
<dbReference type="InterPro" id="IPR001584">
    <property type="entry name" value="Integrase_cat-core"/>
</dbReference>
<dbReference type="Gene3D" id="3.30.420.10">
    <property type="entry name" value="Ribonuclease H-like superfamily/Ribonuclease H"/>
    <property type="match status" value="1"/>
</dbReference>
<dbReference type="GO" id="GO:0004519">
    <property type="term" value="F:endonuclease activity"/>
    <property type="evidence" value="ECO:0007669"/>
    <property type="project" value="UniProtKB-KW"/>
</dbReference>
<dbReference type="PANTHER" id="PTHR37984">
    <property type="entry name" value="PROTEIN CBG26694"/>
    <property type="match status" value="1"/>
</dbReference>
<dbReference type="PROSITE" id="PS50994">
    <property type="entry name" value="INTEGRASE"/>
    <property type="match status" value="1"/>
</dbReference>
<keyword evidence="2" id="KW-0548">Nucleotidyltransferase</keyword>
<evidence type="ECO:0000256" key="4">
    <source>
        <dbReference type="ARBA" id="ARBA00022759"/>
    </source>
</evidence>
<evidence type="ECO:0000313" key="8">
    <source>
        <dbReference type="EMBL" id="KAL0308772.1"/>
    </source>
</evidence>
<comment type="caution">
    <text evidence="8">The sequence shown here is derived from an EMBL/GenBank/DDBJ whole genome shotgun (WGS) entry which is preliminary data.</text>
</comment>
<dbReference type="GO" id="GO:0003676">
    <property type="term" value="F:nucleic acid binding"/>
    <property type="evidence" value="ECO:0007669"/>
    <property type="project" value="InterPro"/>
</dbReference>
<dbReference type="InterPro" id="IPR036397">
    <property type="entry name" value="RNaseH_sf"/>
</dbReference>
<dbReference type="GO" id="GO:0015074">
    <property type="term" value="P:DNA integration"/>
    <property type="evidence" value="ECO:0007669"/>
    <property type="project" value="InterPro"/>
</dbReference>
<dbReference type="Pfam" id="PF17917">
    <property type="entry name" value="RT_RNaseH"/>
    <property type="match status" value="1"/>
</dbReference>
<name>A0AAW2KQF8_SESRA</name>
<evidence type="ECO:0000256" key="3">
    <source>
        <dbReference type="ARBA" id="ARBA00022722"/>
    </source>
</evidence>
<dbReference type="GO" id="GO:0003964">
    <property type="term" value="F:RNA-directed DNA polymerase activity"/>
    <property type="evidence" value="ECO:0007669"/>
    <property type="project" value="UniProtKB-KW"/>
</dbReference>
<keyword evidence="4" id="KW-0255">Endonuclease</keyword>
<evidence type="ECO:0000256" key="6">
    <source>
        <dbReference type="ARBA" id="ARBA00022918"/>
    </source>
</evidence>
<evidence type="ECO:0000259" key="7">
    <source>
        <dbReference type="PROSITE" id="PS50994"/>
    </source>
</evidence>
<keyword evidence="3" id="KW-0540">Nuclease</keyword>
<dbReference type="SUPFAM" id="SSF53098">
    <property type="entry name" value="Ribonuclease H-like"/>
    <property type="match status" value="1"/>
</dbReference>
<accession>A0AAW2KQF8</accession>
<reference evidence="8" key="2">
    <citation type="journal article" date="2024" name="Plant">
        <title>Genomic evolution and insights into agronomic trait innovations of Sesamum species.</title>
        <authorList>
            <person name="Miao H."/>
            <person name="Wang L."/>
            <person name="Qu L."/>
            <person name="Liu H."/>
            <person name="Sun Y."/>
            <person name="Le M."/>
            <person name="Wang Q."/>
            <person name="Wei S."/>
            <person name="Zheng Y."/>
            <person name="Lin W."/>
            <person name="Duan Y."/>
            <person name="Cao H."/>
            <person name="Xiong S."/>
            <person name="Wang X."/>
            <person name="Wei L."/>
            <person name="Li C."/>
            <person name="Ma Q."/>
            <person name="Ju M."/>
            <person name="Zhao R."/>
            <person name="Li G."/>
            <person name="Mu C."/>
            <person name="Tian Q."/>
            <person name="Mei H."/>
            <person name="Zhang T."/>
            <person name="Gao T."/>
            <person name="Zhang H."/>
        </authorList>
    </citation>
    <scope>NUCLEOTIDE SEQUENCE</scope>
    <source>
        <strain evidence="8">G02</strain>
    </source>
</reference>
<dbReference type="InterPro" id="IPR043128">
    <property type="entry name" value="Rev_trsase/Diguanyl_cyclase"/>
</dbReference>
<organism evidence="8">
    <name type="scientific">Sesamum radiatum</name>
    <name type="common">Black benniseed</name>
    <dbReference type="NCBI Taxonomy" id="300843"/>
    <lineage>
        <taxon>Eukaryota</taxon>
        <taxon>Viridiplantae</taxon>
        <taxon>Streptophyta</taxon>
        <taxon>Embryophyta</taxon>
        <taxon>Tracheophyta</taxon>
        <taxon>Spermatophyta</taxon>
        <taxon>Magnoliopsida</taxon>
        <taxon>eudicotyledons</taxon>
        <taxon>Gunneridae</taxon>
        <taxon>Pentapetalae</taxon>
        <taxon>asterids</taxon>
        <taxon>lamiids</taxon>
        <taxon>Lamiales</taxon>
        <taxon>Pedaliaceae</taxon>
        <taxon>Sesamum</taxon>
    </lineage>
</organism>
<sequence length="368" mass="41888">MVDQGIVLGHVISSRGIEVDKAKVDLIVNLPYPTSVREIRSFLGHAEFYRRFIKDFAKIAQPLSRLLQKDVNFVFGGDCQEAFDELKRDLTSAPIIQPPDWRIPFEIMCDASNYAVGAVLGQKIKKTHHHSASTTENELLAIVFALDKFRSYLLGSKIVVFSDHAALKHLLSKKESKPRLIRWILLLQEFDLTIKDRKGSENLVADHLSQLIREEDDKPICDTFPGERLFKMQDFMGPFPSSCGFSYILLAVDYVSKWVEAKATRTDDSAVVISFVKFHIFNRFGVPRAIISDQGSLFCNRAVGTLFKKYSVHHRVATAYHRQTNDQAEVSNREVKSILEKTVSPGIKDWSLRLVDALRRIELPIKLQ</sequence>
<proteinExistence type="predicted"/>
<dbReference type="PANTHER" id="PTHR37984:SF5">
    <property type="entry name" value="PROTEIN NYNRIN-LIKE"/>
    <property type="match status" value="1"/>
</dbReference>
<evidence type="ECO:0000256" key="2">
    <source>
        <dbReference type="ARBA" id="ARBA00022695"/>
    </source>
</evidence>
<dbReference type="InterPro" id="IPR012337">
    <property type="entry name" value="RNaseH-like_sf"/>
</dbReference>
<evidence type="ECO:0000256" key="5">
    <source>
        <dbReference type="ARBA" id="ARBA00022801"/>
    </source>
</evidence>
<keyword evidence="5" id="KW-0378">Hydrolase</keyword>
<dbReference type="Pfam" id="PF00665">
    <property type="entry name" value="rve"/>
    <property type="match status" value="1"/>
</dbReference>
<dbReference type="InterPro" id="IPR043502">
    <property type="entry name" value="DNA/RNA_pol_sf"/>
</dbReference>
<dbReference type="CDD" id="cd09274">
    <property type="entry name" value="RNase_HI_RT_Ty3"/>
    <property type="match status" value="1"/>
</dbReference>
<gene>
    <name evidence="8" type="ORF">Sradi_5819500</name>
</gene>
<keyword evidence="1" id="KW-0808">Transferase</keyword>
<dbReference type="InterPro" id="IPR050951">
    <property type="entry name" value="Retrovirus_Pol_polyprotein"/>
</dbReference>
<feature type="domain" description="Integrase catalytic" evidence="7">
    <location>
        <begin position="221"/>
        <end position="368"/>
    </location>
</feature>
<dbReference type="Gene3D" id="3.30.70.270">
    <property type="match status" value="1"/>
</dbReference>
<dbReference type="GO" id="GO:0016787">
    <property type="term" value="F:hydrolase activity"/>
    <property type="evidence" value="ECO:0007669"/>
    <property type="project" value="UniProtKB-KW"/>
</dbReference>
<dbReference type="AlphaFoldDB" id="A0AAW2KQF8"/>
<keyword evidence="6" id="KW-0695">RNA-directed DNA polymerase</keyword>
<evidence type="ECO:0000256" key="1">
    <source>
        <dbReference type="ARBA" id="ARBA00022679"/>
    </source>
</evidence>
<dbReference type="FunFam" id="3.30.70.270:FF:000020">
    <property type="entry name" value="Transposon Tf2-6 polyprotein-like Protein"/>
    <property type="match status" value="1"/>
</dbReference>
<reference evidence="8" key="1">
    <citation type="submission" date="2020-06" db="EMBL/GenBank/DDBJ databases">
        <authorList>
            <person name="Li T."/>
            <person name="Hu X."/>
            <person name="Zhang T."/>
            <person name="Song X."/>
            <person name="Zhang H."/>
            <person name="Dai N."/>
            <person name="Sheng W."/>
            <person name="Hou X."/>
            <person name="Wei L."/>
        </authorList>
    </citation>
    <scope>NUCLEOTIDE SEQUENCE</scope>
    <source>
        <strain evidence="8">G02</strain>
        <tissue evidence="8">Leaf</tissue>
    </source>
</reference>
<dbReference type="SUPFAM" id="SSF56672">
    <property type="entry name" value="DNA/RNA polymerases"/>
    <property type="match status" value="1"/>
</dbReference>
<dbReference type="EMBL" id="JACGWJ010000027">
    <property type="protein sequence ID" value="KAL0308772.1"/>
    <property type="molecule type" value="Genomic_DNA"/>
</dbReference>
<protein>
    <submittedName>
        <fullName evidence="8">Retrovirus-related Pol polyprotein from transposon opus</fullName>
    </submittedName>
</protein>